<protein>
    <submittedName>
        <fullName evidence="4">AAA family ATPase</fullName>
    </submittedName>
</protein>
<organism evidence="4 5">
    <name type="scientific">Actinacidiphila polyblastidii</name>
    <dbReference type="NCBI Taxonomy" id="3110430"/>
    <lineage>
        <taxon>Bacteria</taxon>
        <taxon>Bacillati</taxon>
        <taxon>Actinomycetota</taxon>
        <taxon>Actinomycetes</taxon>
        <taxon>Kitasatosporales</taxon>
        <taxon>Streptomycetaceae</taxon>
        <taxon>Actinacidiphila</taxon>
    </lineage>
</organism>
<dbReference type="Pfam" id="PF13175">
    <property type="entry name" value="AAA_15"/>
    <property type="match status" value="1"/>
</dbReference>
<evidence type="ECO:0000259" key="3">
    <source>
        <dbReference type="Pfam" id="PF20469"/>
    </source>
</evidence>
<feature type="domain" description="Endonuclease GajA/Old nuclease/RecF-like AAA" evidence="2">
    <location>
        <begin position="315"/>
        <end position="359"/>
    </location>
</feature>
<dbReference type="RefSeq" id="WP_330797056.1">
    <property type="nucleotide sequence ID" value="NZ_JAZEWV010000014.1"/>
</dbReference>
<feature type="domain" description="OLD protein-like TOPRIM" evidence="3">
    <location>
        <begin position="411"/>
        <end position="484"/>
    </location>
</feature>
<dbReference type="Proteomes" id="UP001344658">
    <property type="component" value="Unassembled WGS sequence"/>
</dbReference>
<dbReference type="EMBL" id="JAZEWV010000014">
    <property type="protein sequence ID" value="MEE4544090.1"/>
    <property type="molecule type" value="Genomic_DNA"/>
</dbReference>
<evidence type="ECO:0000313" key="4">
    <source>
        <dbReference type="EMBL" id="MEE4544090.1"/>
    </source>
</evidence>
<gene>
    <name evidence="4" type="ORF">V2S66_19190</name>
</gene>
<name>A0ABU7PE55_9ACTN</name>
<reference evidence="4 5" key="1">
    <citation type="submission" date="2023-12" db="EMBL/GenBank/DDBJ databases">
        <title>Streptomyces sp. V4-01.</title>
        <authorList>
            <person name="Somphong A."/>
            <person name="Phongsopitanun W."/>
        </authorList>
    </citation>
    <scope>NUCLEOTIDE SEQUENCE [LARGE SCALE GENOMIC DNA]</scope>
    <source>
        <strain evidence="4 5">V4-01</strain>
    </source>
</reference>
<sequence>MRASAEGELVCELPGRFSVLIGANGAGKTTLADALYLAHPSRFPAFPRHSSAALGPRDVARSIDIEYSFGADVATEGRLGQQLFQSHYRSQGSVAKRWSVSLNRKMGTVTAKVDPLHGVGQELDPFKLIYLPAWRHPLDELARREARILIELLRAQQQRLNGSRSLVPLRVRASHLLEELAKDDIIDALEERIRGHLTTLSAGVNAQWPYIRGQVVDDAYLARVLELMLAVMEGRTTARPLEVSGLGYVNLLHIAVTLAAIPDTSEPPAADSEQPSAEDLFTEVEQERIRERLVQAQAEAESEEDSFFPATPFHATVVIEEPEAHLHPQLQHALTRYLRRAVKTRPELQVILSSHATDVITSCDPEHLIVVRQTDHGRVCRAVATVVPAKDRAATLRMARLHLDASRSAALFAERLVLVEGVTEAAILREFGRAWAGSDTVKEAFVDALSIVPVGTKVGEWAVHLLASRGAELCSKLAVLTDSDLPFEAEPRKPKWIPNHDPMVVDAFISHPTLEPAITEGNEDLIADALDDVGLDTPWDITPEAIHEIFKSRRKGKGGADDAPAGPGAKKKAQFALALAGRLMDANDAQLPVRVPDHIQQLFDFLYPPTSTENSDVPADAVADREPFGIPDPAAWWVDDTDDVDFPTPGGSDSISMWTDDWEDLDASEDEPEPEDTVSAALWIEGMELWDAPAHPVPVVASPLPPIRPGAWPPANPRRPGSWPTNPTMQEWGRDGHS</sequence>
<dbReference type="InterPro" id="IPR034139">
    <property type="entry name" value="TOPRIM_OLD"/>
</dbReference>
<feature type="region of interest" description="Disordered" evidence="1">
    <location>
        <begin position="703"/>
        <end position="738"/>
    </location>
</feature>
<dbReference type="CDD" id="cd00267">
    <property type="entry name" value="ABC_ATPase"/>
    <property type="match status" value="1"/>
</dbReference>
<dbReference type="InterPro" id="IPR051396">
    <property type="entry name" value="Bact_Antivir_Def_Nuclease"/>
</dbReference>
<dbReference type="PANTHER" id="PTHR43581">
    <property type="entry name" value="ATP/GTP PHOSPHATASE"/>
    <property type="match status" value="1"/>
</dbReference>
<evidence type="ECO:0000313" key="5">
    <source>
        <dbReference type="Proteomes" id="UP001344658"/>
    </source>
</evidence>
<dbReference type="PANTHER" id="PTHR43581:SF4">
    <property type="entry name" value="ATP_GTP PHOSPHATASE"/>
    <property type="match status" value="1"/>
</dbReference>
<dbReference type="Gene3D" id="3.40.50.300">
    <property type="entry name" value="P-loop containing nucleotide triphosphate hydrolases"/>
    <property type="match status" value="2"/>
</dbReference>
<dbReference type="SUPFAM" id="SSF52540">
    <property type="entry name" value="P-loop containing nucleoside triphosphate hydrolases"/>
    <property type="match status" value="1"/>
</dbReference>
<proteinExistence type="predicted"/>
<keyword evidence="5" id="KW-1185">Reference proteome</keyword>
<dbReference type="InterPro" id="IPR041685">
    <property type="entry name" value="AAA_GajA/Old/RecF-like"/>
</dbReference>
<evidence type="ECO:0000259" key="2">
    <source>
        <dbReference type="Pfam" id="PF13175"/>
    </source>
</evidence>
<comment type="caution">
    <text evidence="4">The sequence shown here is derived from an EMBL/GenBank/DDBJ whole genome shotgun (WGS) entry which is preliminary data.</text>
</comment>
<accession>A0ABU7PE55</accession>
<dbReference type="InterPro" id="IPR027417">
    <property type="entry name" value="P-loop_NTPase"/>
</dbReference>
<feature type="compositionally biased region" description="Pro residues" evidence="1">
    <location>
        <begin position="703"/>
        <end position="717"/>
    </location>
</feature>
<evidence type="ECO:0000256" key="1">
    <source>
        <dbReference type="SAM" id="MobiDB-lite"/>
    </source>
</evidence>
<dbReference type="Pfam" id="PF20469">
    <property type="entry name" value="OLD-like_TOPRIM"/>
    <property type="match status" value="1"/>
</dbReference>